<evidence type="ECO:0000313" key="3">
    <source>
        <dbReference type="Proteomes" id="UP000824120"/>
    </source>
</evidence>
<evidence type="ECO:0000313" key="2">
    <source>
        <dbReference type="EMBL" id="KAG5599254.1"/>
    </source>
</evidence>
<accession>A0A9J5YJX0</accession>
<gene>
    <name evidence="2" type="ORF">H5410_030624</name>
</gene>
<keyword evidence="3" id="KW-1185">Reference proteome</keyword>
<protein>
    <submittedName>
        <fullName evidence="2">Uncharacterized protein</fullName>
    </submittedName>
</protein>
<evidence type="ECO:0000256" key="1">
    <source>
        <dbReference type="SAM" id="MobiDB-lite"/>
    </source>
</evidence>
<feature type="compositionally biased region" description="Polar residues" evidence="1">
    <location>
        <begin position="153"/>
        <end position="166"/>
    </location>
</feature>
<dbReference type="OrthoDB" id="1749221at2759"/>
<organism evidence="2 3">
    <name type="scientific">Solanum commersonii</name>
    <name type="common">Commerson's wild potato</name>
    <name type="synonym">Commerson's nightshade</name>
    <dbReference type="NCBI Taxonomy" id="4109"/>
    <lineage>
        <taxon>Eukaryota</taxon>
        <taxon>Viridiplantae</taxon>
        <taxon>Streptophyta</taxon>
        <taxon>Embryophyta</taxon>
        <taxon>Tracheophyta</taxon>
        <taxon>Spermatophyta</taxon>
        <taxon>Magnoliopsida</taxon>
        <taxon>eudicotyledons</taxon>
        <taxon>Gunneridae</taxon>
        <taxon>Pentapetalae</taxon>
        <taxon>asterids</taxon>
        <taxon>lamiids</taxon>
        <taxon>Solanales</taxon>
        <taxon>Solanaceae</taxon>
        <taxon>Solanoideae</taxon>
        <taxon>Solaneae</taxon>
        <taxon>Solanum</taxon>
    </lineage>
</organism>
<feature type="region of interest" description="Disordered" evidence="1">
    <location>
        <begin position="146"/>
        <end position="166"/>
    </location>
</feature>
<dbReference type="Proteomes" id="UP000824120">
    <property type="component" value="Chromosome 6"/>
</dbReference>
<dbReference type="AlphaFoldDB" id="A0A9J5YJX0"/>
<dbReference type="EMBL" id="JACXVP010000006">
    <property type="protein sequence ID" value="KAG5599254.1"/>
    <property type="molecule type" value="Genomic_DNA"/>
</dbReference>
<proteinExistence type="predicted"/>
<comment type="caution">
    <text evidence="2">The sequence shown here is derived from an EMBL/GenBank/DDBJ whole genome shotgun (WGS) entry which is preliminary data.</text>
</comment>
<reference evidence="2 3" key="1">
    <citation type="submission" date="2020-09" db="EMBL/GenBank/DDBJ databases">
        <title>De no assembly of potato wild relative species, Solanum commersonii.</title>
        <authorList>
            <person name="Cho K."/>
        </authorList>
    </citation>
    <scope>NUCLEOTIDE SEQUENCE [LARGE SCALE GENOMIC DNA]</scope>
    <source>
        <strain evidence="2">LZ3.2</strain>
        <tissue evidence="2">Leaf</tissue>
    </source>
</reference>
<sequence length="166" mass="19002">MKIRFTAPVGSLNQATPMSRLILQQQRKDDACIALPQPHFHGLRCSHFARRYYGNRFCFLFLWLLRCFSSPGYLLPAHGFSSSSKGCPIWESLDLCLFSTPRSILSITTPRSNRRIGKIGCYHKALYRLSSRVGDKRTRTADIRRRVNHRISGPSTDSTIEANDRQ</sequence>
<name>A0A9J5YJX0_SOLCO</name>